<organism evidence="2 3">
    <name type="scientific">Oryza meyeriana var. granulata</name>
    <dbReference type="NCBI Taxonomy" id="110450"/>
    <lineage>
        <taxon>Eukaryota</taxon>
        <taxon>Viridiplantae</taxon>
        <taxon>Streptophyta</taxon>
        <taxon>Embryophyta</taxon>
        <taxon>Tracheophyta</taxon>
        <taxon>Spermatophyta</taxon>
        <taxon>Magnoliopsida</taxon>
        <taxon>Liliopsida</taxon>
        <taxon>Poales</taxon>
        <taxon>Poaceae</taxon>
        <taxon>BOP clade</taxon>
        <taxon>Oryzoideae</taxon>
        <taxon>Oryzeae</taxon>
        <taxon>Oryzinae</taxon>
        <taxon>Oryza</taxon>
        <taxon>Oryza meyeriana</taxon>
    </lineage>
</organism>
<gene>
    <name evidence="2" type="ORF">E2562_033226</name>
</gene>
<dbReference type="AlphaFoldDB" id="A0A6G1BPP2"/>
<reference evidence="2 3" key="1">
    <citation type="submission" date="2019-11" db="EMBL/GenBank/DDBJ databases">
        <title>Whole genome sequence of Oryza granulata.</title>
        <authorList>
            <person name="Li W."/>
        </authorList>
    </citation>
    <scope>NUCLEOTIDE SEQUENCE [LARGE SCALE GENOMIC DNA]</scope>
    <source>
        <strain evidence="3">cv. Menghai</strain>
        <tissue evidence="2">Leaf</tissue>
    </source>
</reference>
<sequence length="94" mass="9732">MHPPHLPASPPPLPSARVGPLSTAAGHLPRRGGPVLGGTARHGLQVGRRRRGASSSGCRLVVAVSCVDGSRASTPRLAQEAALARLRRGAYLFQ</sequence>
<accession>A0A6G1BPP2</accession>
<evidence type="ECO:0000313" key="2">
    <source>
        <dbReference type="EMBL" id="KAF0889836.1"/>
    </source>
</evidence>
<name>A0A6G1BPP2_9ORYZ</name>
<dbReference type="Proteomes" id="UP000479710">
    <property type="component" value="Unassembled WGS sequence"/>
</dbReference>
<keyword evidence="3" id="KW-1185">Reference proteome</keyword>
<evidence type="ECO:0000313" key="3">
    <source>
        <dbReference type="Proteomes" id="UP000479710"/>
    </source>
</evidence>
<proteinExistence type="predicted"/>
<evidence type="ECO:0000256" key="1">
    <source>
        <dbReference type="SAM" id="MobiDB-lite"/>
    </source>
</evidence>
<feature type="compositionally biased region" description="Pro residues" evidence="1">
    <location>
        <begin position="1"/>
        <end position="14"/>
    </location>
</feature>
<protein>
    <submittedName>
        <fullName evidence="2">Uncharacterized protein</fullName>
    </submittedName>
</protein>
<feature type="region of interest" description="Disordered" evidence="1">
    <location>
        <begin position="1"/>
        <end position="56"/>
    </location>
</feature>
<comment type="caution">
    <text evidence="2">The sequence shown here is derived from an EMBL/GenBank/DDBJ whole genome shotgun (WGS) entry which is preliminary data.</text>
</comment>
<dbReference type="EMBL" id="SPHZ02000012">
    <property type="protein sequence ID" value="KAF0889836.1"/>
    <property type="molecule type" value="Genomic_DNA"/>
</dbReference>